<dbReference type="GO" id="GO:0009252">
    <property type="term" value="P:peptidoglycan biosynthetic process"/>
    <property type="evidence" value="ECO:0007669"/>
    <property type="project" value="UniProtKB-KW"/>
</dbReference>
<feature type="transmembrane region" description="Helical" evidence="9">
    <location>
        <begin position="309"/>
        <end position="333"/>
    </location>
</feature>
<evidence type="ECO:0000256" key="2">
    <source>
        <dbReference type="ARBA" id="ARBA00022475"/>
    </source>
</evidence>
<feature type="transmembrane region" description="Helical" evidence="9">
    <location>
        <begin position="471"/>
        <end position="490"/>
    </location>
</feature>
<feature type="transmembrane region" description="Helical" evidence="9">
    <location>
        <begin position="353"/>
        <end position="373"/>
    </location>
</feature>
<evidence type="ECO:0000256" key="9">
    <source>
        <dbReference type="SAM" id="Phobius"/>
    </source>
</evidence>
<evidence type="ECO:0000256" key="1">
    <source>
        <dbReference type="ARBA" id="ARBA00004651"/>
    </source>
</evidence>
<dbReference type="Proteomes" id="UP000619260">
    <property type="component" value="Unassembled WGS sequence"/>
</dbReference>
<feature type="transmembrane region" description="Helical" evidence="9">
    <location>
        <begin position="93"/>
        <end position="110"/>
    </location>
</feature>
<feature type="compositionally biased region" description="Polar residues" evidence="8">
    <location>
        <begin position="1"/>
        <end position="11"/>
    </location>
</feature>
<evidence type="ECO:0000256" key="4">
    <source>
        <dbReference type="ARBA" id="ARBA00022960"/>
    </source>
</evidence>
<evidence type="ECO:0008006" key="12">
    <source>
        <dbReference type="Google" id="ProtNLM"/>
    </source>
</evidence>
<dbReference type="PRINTS" id="PR01806">
    <property type="entry name" value="VIRFACTRMVIN"/>
</dbReference>
<reference evidence="10" key="1">
    <citation type="submission" date="2021-01" db="EMBL/GenBank/DDBJ databases">
        <title>Whole genome shotgun sequence of Virgisporangium aliadipatigenens NBRC 105644.</title>
        <authorList>
            <person name="Komaki H."/>
            <person name="Tamura T."/>
        </authorList>
    </citation>
    <scope>NUCLEOTIDE SEQUENCE</scope>
    <source>
        <strain evidence="10">NBRC 105644</strain>
    </source>
</reference>
<dbReference type="InterPro" id="IPR051050">
    <property type="entry name" value="Lipid_II_flippase_MurJ/MviN"/>
</dbReference>
<proteinExistence type="predicted"/>
<sequence length="606" mass="64018">MGNGQIQSSFVTDPRDGDTVPIQAPALPQAMAESVDNATTLVFTPVTPPPSNDVTQEIPVATAGAAQPEEPQPSVARNSAVMAVGSLVSRASGFLRTAAIAAAIGGAAVADDYALAVALPNMVFELLVGGVLSSVIVPVLVRTRKQDADRGQAYAQRLLSLAVIALGIATALAVAAAPVFTWILTNRNTPKPETELVTHLAYLILPAIFFYGMAALFAAILNTRGSFAAPMWTPILNNIVVILTAVVFIVVDSTKPTPESISTTQIMVLGLGTMLGILVQAAGLYPALRKVGFRWKWRFDFRKLGLGELGRLGAWMLLFVVVNQVGLFIVLKIAKRAGTDDPNAASVAIFQNAFLIFMMAHGIVAVSVLTALLPRLSSAAADGRHGDLISQMAGGIRLVAVVLVPITAAYLVLGQPLAVTLFQWGNYESDEAIATGTVIAVAGLSLIPYAIMQMQQFAFYALRDTRSPSLINIPVVVLRIAFDVAFYVLFPATAVAAGLMGGSALSFVAGALLSFALLRRRFGTLGMRRVVTSLLTLSAAAAVAAVPTWLLRYLLEHQFGDGKLSSATQLVLCGVVLIGGYIGATFVLRVPEVRDLSRMVRSRLGR</sequence>
<keyword evidence="4" id="KW-0133">Cell shape</keyword>
<evidence type="ECO:0000313" key="10">
    <source>
        <dbReference type="EMBL" id="GIJ50821.1"/>
    </source>
</evidence>
<keyword evidence="11" id="KW-1185">Reference proteome</keyword>
<keyword evidence="6 9" id="KW-1133">Transmembrane helix</keyword>
<evidence type="ECO:0000313" key="11">
    <source>
        <dbReference type="Proteomes" id="UP000619260"/>
    </source>
</evidence>
<feature type="transmembrane region" description="Helical" evidence="9">
    <location>
        <begin position="530"/>
        <end position="555"/>
    </location>
</feature>
<feature type="transmembrane region" description="Helical" evidence="9">
    <location>
        <begin position="161"/>
        <end position="184"/>
    </location>
</feature>
<dbReference type="PANTHER" id="PTHR47019:SF1">
    <property type="entry name" value="LIPID II FLIPPASE MURJ"/>
    <property type="match status" value="1"/>
</dbReference>
<dbReference type="CDD" id="cd13123">
    <property type="entry name" value="MATE_MurJ_like"/>
    <property type="match status" value="1"/>
</dbReference>
<dbReference type="AlphaFoldDB" id="A0A8J3YSR4"/>
<evidence type="ECO:0000256" key="7">
    <source>
        <dbReference type="ARBA" id="ARBA00023136"/>
    </source>
</evidence>
<keyword evidence="2" id="KW-1003">Cell membrane</keyword>
<keyword evidence="5" id="KW-0573">Peptidoglycan synthesis</keyword>
<feature type="transmembrane region" description="Helical" evidence="9">
    <location>
        <begin position="394"/>
        <end position="413"/>
    </location>
</feature>
<keyword evidence="7 9" id="KW-0472">Membrane</keyword>
<feature type="transmembrane region" description="Helical" evidence="9">
    <location>
        <begin position="496"/>
        <end position="518"/>
    </location>
</feature>
<feature type="transmembrane region" description="Helical" evidence="9">
    <location>
        <begin position="567"/>
        <end position="588"/>
    </location>
</feature>
<dbReference type="PANTHER" id="PTHR47019">
    <property type="entry name" value="LIPID II FLIPPASE MURJ"/>
    <property type="match status" value="1"/>
</dbReference>
<evidence type="ECO:0000256" key="6">
    <source>
        <dbReference type="ARBA" id="ARBA00022989"/>
    </source>
</evidence>
<comment type="subcellular location">
    <subcellularLocation>
        <location evidence="1">Cell membrane</location>
        <topology evidence="1">Multi-pass membrane protein</topology>
    </subcellularLocation>
</comment>
<dbReference type="Pfam" id="PF03023">
    <property type="entry name" value="MurJ"/>
    <property type="match status" value="1"/>
</dbReference>
<accession>A0A8J3YSR4</accession>
<feature type="transmembrane region" description="Helical" evidence="9">
    <location>
        <begin position="196"/>
        <end position="220"/>
    </location>
</feature>
<name>A0A8J3YSR4_9ACTN</name>
<evidence type="ECO:0000256" key="5">
    <source>
        <dbReference type="ARBA" id="ARBA00022984"/>
    </source>
</evidence>
<dbReference type="EMBL" id="BOPF01000039">
    <property type="protein sequence ID" value="GIJ50821.1"/>
    <property type="molecule type" value="Genomic_DNA"/>
</dbReference>
<organism evidence="10 11">
    <name type="scientific">Virgisporangium aliadipatigenens</name>
    <dbReference type="NCBI Taxonomy" id="741659"/>
    <lineage>
        <taxon>Bacteria</taxon>
        <taxon>Bacillati</taxon>
        <taxon>Actinomycetota</taxon>
        <taxon>Actinomycetes</taxon>
        <taxon>Micromonosporales</taxon>
        <taxon>Micromonosporaceae</taxon>
        <taxon>Virgisporangium</taxon>
    </lineage>
</organism>
<feature type="region of interest" description="Disordered" evidence="8">
    <location>
        <begin position="1"/>
        <end position="22"/>
    </location>
</feature>
<feature type="transmembrane region" description="Helical" evidence="9">
    <location>
        <begin position="232"/>
        <end position="251"/>
    </location>
</feature>
<dbReference type="GO" id="GO:0015648">
    <property type="term" value="F:lipid-linked peptidoglycan transporter activity"/>
    <property type="evidence" value="ECO:0007669"/>
    <property type="project" value="TreeGrafter"/>
</dbReference>
<dbReference type="GO" id="GO:0005886">
    <property type="term" value="C:plasma membrane"/>
    <property type="evidence" value="ECO:0007669"/>
    <property type="project" value="UniProtKB-SubCell"/>
</dbReference>
<feature type="transmembrane region" description="Helical" evidence="9">
    <location>
        <begin position="266"/>
        <end position="288"/>
    </location>
</feature>
<dbReference type="GO" id="GO:0034204">
    <property type="term" value="P:lipid translocation"/>
    <property type="evidence" value="ECO:0007669"/>
    <property type="project" value="TreeGrafter"/>
</dbReference>
<feature type="transmembrane region" description="Helical" evidence="9">
    <location>
        <begin position="122"/>
        <end position="141"/>
    </location>
</feature>
<feature type="transmembrane region" description="Helical" evidence="9">
    <location>
        <begin position="433"/>
        <end position="451"/>
    </location>
</feature>
<evidence type="ECO:0000256" key="3">
    <source>
        <dbReference type="ARBA" id="ARBA00022692"/>
    </source>
</evidence>
<comment type="caution">
    <text evidence="10">The sequence shown here is derived from an EMBL/GenBank/DDBJ whole genome shotgun (WGS) entry which is preliminary data.</text>
</comment>
<evidence type="ECO:0000256" key="8">
    <source>
        <dbReference type="SAM" id="MobiDB-lite"/>
    </source>
</evidence>
<keyword evidence="3 9" id="KW-0812">Transmembrane</keyword>
<protein>
    <recommendedName>
        <fullName evidence="12">Murein biosynthesis integral membrane protein MurJ</fullName>
    </recommendedName>
</protein>
<gene>
    <name evidence="10" type="ORF">Val02_77070</name>
</gene>
<dbReference type="GO" id="GO:0008360">
    <property type="term" value="P:regulation of cell shape"/>
    <property type="evidence" value="ECO:0007669"/>
    <property type="project" value="UniProtKB-KW"/>
</dbReference>
<dbReference type="InterPro" id="IPR004268">
    <property type="entry name" value="MurJ"/>
</dbReference>
<dbReference type="NCBIfam" id="TIGR01695">
    <property type="entry name" value="murJ_mviN"/>
    <property type="match status" value="1"/>
</dbReference>